<keyword evidence="1" id="KW-0206">Cytoskeleton</keyword>
<dbReference type="InterPro" id="IPR008962">
    <property type="entry name" value="PapD-like_sf"/>
</dbReference>
<protein>
    <recommendedName>
        <fullName evidence="1">Major sperm protein</fullName>
    </recommendedName>
</protein>
<evidence type="ECO:0000313" key="5">
    <source>
        <dbReference type="Proteomes" id="UP000054630"/>
    </source>
</evidence>
<dbReference type="Proteomes" id="UP000054630">
    <property type="component" value="Unassembled WGS sequence"/>
</dbReference>
<feature type="domain" description="MSP" evidence="3">
    <location>
        <begin position="16"/>
        <end position="137"/>
    </location>
</feature>
<organism evidence="4 5">
    <name type="scientific">Trichinella nelsoni</name>
    <dbReference type="NCBI Taxonomy" id="6336"/>
    <lineage>
        <taxon>Eukaryota</taxon>
        <taxon>Metazoa</taxon>
        <taxon>Ecdysozoa</taxon>
        <taxon>Nematoda</taxon>
        <taxon>Enoplea</taxon>
        <taxon>Dorylaimia</taxon>
        <taxon>Trichinellida</taxon>
        <taxon>Trichinellidae</taxon>
        <taxon>Trichinella</taxon>
    </lineage>
</organism>
<dbReference type="InterPro" id="IPR013783">
    <property type="entry name" value="Ig-like_fold"/>
</dbReference>
<dbReference type="OrthoDB" id="5916675at2759"/>
<dbReference type="EMBL" id="JYDL01000002">
    <property type="protein sequence ID" value="KRX27891.1"/>
    <property type="molecule type" value="Genomic_DNA"/>
</dbReference>
<feature type="region of interest" description="Disordered" evidence="2">
    <location>
        <begin position="146"/>
        <end position="192"/>
    </location>
</feature>
<evidence type="ECO:0000256" key="2">
    <source>
        <dbReference type="SAM" id="MobiDB-lite"/>
    </source>
</evidence>
<keyword evidence="1" id="KW-0963">Cytoplasm</keyword>
<sequence>MDMPKSKEARLSKALKYITFPIDEITLWPSYLQNRCLSILLVNPTKVTVGYLLKSSRRFRIEVSPRCGFIRPTSYQKIDIVLWKLNNQSFRIRNDRLTAMIAVKPDNIDISDASILWNESVYFPPAVARRCIKITYQQPFEGSEGLIKSSSSPLGKQTSGESESALTSSEITTTEEDAKIEIMEKQDQQHYE</sequence>
<dbReference type="InterPro" id="IPR000535">
    <property type="entry name" value="MSP_dom"/>
</dbReference>
<reference evidence="4 5" key="1">
    <citation type="submission" date="2015-01" db="EMBL/GenBank/DDBJ databases">
        <title>Evolution of Trichinella species and genotypes.</title>
        <authorList>
            <person name="Korhonen P.K."/>
            <person name="Edoardo P."/>
            <person name="Giuseppe L.R."/>
            <person name="Gasser R.B."/>
        </authorList>
    </citation>
    <scope>NUCLEOTIDE SEQUENCE [LARGE SCALE GENOMIC DNA]</scope>
    <source>
        <strain evidence="4">ISS37</strain>
    </source>
</reference>
<evidence type="ECO:0000313" key="4">
    <source>
        <dbReference type="EMBL" id="KRX27891.1"/>
    </source>
</evidence>
<feature type="compositionally biased region" description="Basic and acidic residues" evidence="2">
    <location>
        <begin position="176"/>
        <end position="192"/>
    </location>
</feature>
<comment type="caution">
    <text evidence="4">The sequence shown here is derived from an EMBL/GenBank/DDBJ whole genome shotgun (WGS) entry which is preliminary data.</text>
</comment>
<dbReference type="PROSITE" id="PS50202">
    <property type="entry name" value="MSP"/>
    <property type="match status" value="1"/>
</dbReference>
<gene>
    <name evidence="4" type="ORF">T07_14618</name>
</gene>
<keyword evidence="5" id="KW-1185">Reference proteome</keyword>
<dbReference type="Pfam" id="PF00635">
    <property type="entry name" value="Motile_Sperm"/>
    <property type="match status" value="1"/>
</dbReference>
<evidence type="ECO:0000256" key="1">
    <source>
        <dbReference type="RuleBase" id="RU003425"/>
    </source>
</evidence>
<dbReference type="SUPFAM" id="SSF49354">
    <property type="entry name" value="PapD-like"/>
    <property type="match status" value="1"/>
</dbReference>
<evidence type="ECO:0000259" key="3">
    <source>
        <dbReference type="PROSITE" id="PS50202"/>
    </source>
</evidence>
<dbReference type="AlphaFoldDB" id="A0A0V0SNH2"/>
<name>A0A0V0SNH2_9BILA</name>
<feature type="compositionally biased region" description="Polar residues" evidence="2">
    <location>
        <begin position="148"/>
        <end position="172"/>
    </location>
</feature>
<comment type="function">
    <text evidence="1">Central component in molecular interactions underlying sperm crawling. Forms an extensive filament system that extends from sperm villipoda, along the leading edge of the pseudopod.</text>
</comment>
<dbReference type="Gene3D" id="2.60.40.10">
    <property type="entry name" value="Immunoglobulins"/>
    <property type="match status" value="1"/>
</dbReference>
<proteinExistence type="predicted"/>
<accession>A0A0V0SNH2</accession>